<evidence type="ECO:0000256" key="4">
    <source>
        <dbReference type="ARBA" id="ARBA00022692"/>
    </source>
</evidence>
<protein>
    <recommendedName>
        <fullName evidence="7">TonB-dependent transporter Oar-like beta-barrel domain-containing protein</fullName>
    </recommendedName>
</protein>
<sequence>MSSLVKIARVILCITGFVLVSSFSWIHAQKPEGVAATEIHGVLQDSSGAAIAGGNIVLLDASGKSLETTSQNDGSFVFHALTAGTPYRLTVTALGMSRLTREGVMADGTLLNLSLGIDPLQQTITVFDTSSELVTAPELTRTLDPTELTQLPSTNRNLAQFAMVDPRARNTVGSGSDGRSSTRLTINNQSFRFTQYELDGSTDSDFILSNGPQQNVSISAIGEFKLLTNEYLAQYGRSSGGVILLSTRSGTDQFHGEAFGYVRPSGIQAAPPVSTFHVPNSKQQWGSTIGGPVQRGRTYFLASYEQQHQERGAFIQSPVPGFFDGIQNSYMGLVRLDRKWSDREFTTVRLNGDFLKSNNLNDIVGGFVQANAARTDIQQSAAGQITQRSLFGSWLNDFRISYSNSLPLWYTPVAASIQIVRPSYSTTGGSAVEHLRAQAWQAAETISKTFGTHAITAGGDYIHQYTDYNFISTPLGTYTFAARAPTPNQQPLKYTQTVGAQVLQYGQEIVSAFAEDEWKATQRLKANLGVRYDYQSNSSGVANVQPRLGLAWDAFGNGNTLVRAGAGLFYDQIYGQLQRNVLNLGPNSSAASYTISNPSYPTPPTVGGAADRRDIMLLNPGLKNPYTMEVSAGIEQRLPKGWVLQVDAVFMGSRHQLMLDNLNAPAPFIRTAAGQTRTTAAANATRPYLFYPRSDGTQIAVANVEQVDNVGNARNTSGEVQLSRHFGSLFQFQAAYLLSSNITNVFFTGGNSTGTPSVWNVKTGESGPSDYFQRHRFVATGILNLPAAVRLTGVTVAASGLPVNPLSGVDNDGDGILADRAFGVSRNSFRGPVQAQTDLALTRTFHLWQKLNLESRAEVSNVLNHGNYVKLTTTYGNGIKPANTFMIPTAGISNSDPARQFQFGARLLF</sequence>
<dbReference type="Gene3D" id="2.60.40.1120">
    <property type="entry name" value="Carboxypeptidase-like, regulatory domain"/>
    <property type="match status" value="1"/>
</dbReference>
<name>A0A7W7ZTH1_9BACT</name>
<keyword evidence="6" id="KW-0998">Cell outer membrane</keyword>
<evidence type="ECO:0000256" key="6">
    <source>
        <dbReference type="ARBA" id="ARBA00023237"/>
    </source>
</evidence>
<dbReference type="InterPro" id="IPR008969">
    <property type="entry name" value="CarboxyPept-like_regulatory"/>
</dbReference>
<dbReference type="RefSeq" id="WP_184258833.1">
    <property type="nucleotide sequence ID" value="NZ_JACHIO010000020.1"/>
</dbReference>
<organism evidence="8 9">
    <name type="scientific">Granulicella mallensis</name>
    <dbReference type="NCBI Taxonomy" id="940614"/>
    <lineage>
        <taxon>Bacteria</taxon>
        <taxon>Pseudomonadati</taxon>
        <taxon>Acidobacteriota</taxon>
        <taxon>Terriglobia</taxon>
        <taxon>Terriglobales</taxon>
        <taxon>Acidobacteriaceae</taxon>
        <taxon>Granulicella</taxon>
    </lineage>
</organism>
<keyword evidence="2" id="KW-0813">Transport</keyword>
<feature type="domain" description="TonB-dependent transporter Oar-like beta-barrel" evidence="7">
    <location>
        <begin position="334"/>
        <end position="537"/>
    </location>
</feature>
<dbReference type="Pfam" id="PF25183">
    <property type="entry name" value="OMP_b-brl_4"/>
    <property type="match status" value="4"/>
</dbReference>
<evidence type="ECO:0000259" key="7">
    <source>
        <dbReference type="Pfam" id="PF25183"/>
    </source>
</evidence>
<reference evidence="8 9" key="1">
    <citation type="submission" date="2020-08" db="EMBL/GenBank/DDBJ databases">
        <title>Genomic Encyclopedia of Type Strains, Phase IV (KMG-V): Genome sequencing to study the core and pangenomes of soil and plant-associated prokaryotes.</title>
        <authorList>
            <person name="Whitman W."/>
        </authorList>
    </citation>
    <scope>NUCLEOTIDE SEQUENCE [LARGE SCALE GENOMIC DNA]</scope>
    <source>
        <strain evidence="8 9">X5P3</strain>
    </source>
</reference>
<keyword evidence="3" id="KW-1134">Transmembrane beta strand</keyword>
<feature type="domain" description="TonB-dependent transporter Oar-like beta-barrel" evidence="7">
    <location>
        <begin position="542"/>
        <end position="821"/>
    </location>
</feature>
<evidence type="ECO:0000313" key="9">
    <source>
        <dbReference type="Proteomes" id="UP000584867"/>
    </source>
</evidence>
<dbReference type="GO" id="GO:0009279">
    <property type="term" value="C:cell outer membrane"/>
    <property type="evidence" value="ECO:0007669"/>
    <property type="project" value="UniProtKB-SubCell"/>
</dbReference>
<dbReference type="AlphaFoldDB" id="A0A7W7ZTH1"/>
<dbReference type="Proteomes" id="UP000584867">
    <property type="component" value="Unassembled WGS sequence"/>
</dbReference>
<dbReference type="GO" id="GO:0015344">
    <property type="term" value="F:siderophore uptake transmembrane transporter activity"/>
    <property type="evidence" value="ECO:0007669"/>
    <property type="project" value="TreeGrafter"/>
</dbReference>
<feature type="domain" description="TonB-dependent transporter Oar-like beta-barrel" evidence="7">
    <location>
        <begin position="246"/>
        <end position="320"/>
    </location>
</feature>
<dbReference type="InterPro" id="IPR039426">
    <property type="entry name" value="TonB-dep_rcpt-like"/>
</dbReference>
<dbReference type="PANTHER" id="PTHR30069">
    <property type="entry name" value="TONB-DEPENDENT OUTER MEMBRANE RECEPTOR"/>
    <property type="match status" value="1"/>
</dbReference>
<dbReference type="InterPro" id="IPR057601">
    <property type="entry name" value="Oar-like_b-barrel"/>
</dbReference>
<proteinExistence type="predicted"/>
<keyword evidence="4" id="KW-0812">Transmembrane</keyword>
<dbReference type="EMBL" id="JACHIO010000020">
    <property type="protein sequence ID" value="MBB5065813.1"/>
    <property type="molecule type" value="Genomic_DNA"/>
</dbReference>
<dbReference type="PANTHER" id="PTHR30069:SF46">
    <property type="entry name" value="OAR PROTEIN"/>
    <property type="match status" value="1"/>
</dbReference>
<accession>A0A7W7ZTH1</accession>
<evidence type="ECO:0000313" key="8">
    <source>
        <dbReference type="EMBL" id="MBB5065813.1"/>
    </source>
</evidence>
<evidence type="ECO:0000256" key="3">
    <source>
        <dbReference type="ARBA" id="ARBA00022452"/>
    </source>
</evidence>
<dbReference type="SUPFAM" id="SSF49464">
    <property type="entry name" value="Carboxypeptidase regulatory domain-like"/>
    <property type="match status" value="1"/>
</dbReference>
<dbReference type="InterPro" id="IPR036942">
    <property type="entry name" value="Beta-barrel_TonB_sf"/>
</dbReference>
<evidence type="ECO:0000256" key="5">
    <source>
        <dbReference type="ARBA" id="ARBA00023136"/>
    </source>
</evidence>
<evidence type="ECO:0000256" key="2">
    <source>
        <dbReference type="ARBA" id="ARBA00022448"/>
    </source>
</evidence>
<feature type="domain" description="TonB-dependent transporter Oar-like beta-barrel" evidence="7">
    <location>
        <begin position="824"/>
        <end position="902"/>
    </location>
</feature>
<dbReference type="GO" id="GO:0044718">
    <property type="term" value="P:siderophore transmembrane transport"/>
    <property type="evidence" value="ECO:0007669"/>
    <property type="project" value="TreeGrafter"/>
</dbReference>
<comment type="caution">
    <text evidence="8">The sequence shown here is derived from an EMBL/GenBank/DDBJ whole genome shotgun (WGS) entry which is preliminary data.</text>
</comment>
<keyword evidence="5" id="KW-0472">Membrane</keyword>
<comment type="subcellular location">
    <subcellularLocation>
        <location evidence="1">Cell outer membrane</location>
        <topology evidence="1">Multi-pass membrane protein</topology>
    </subcellularLocation>
</comment>
<dbReference type="Gene3D" id="2.40.170.20">
    <property type="entry name" value="TonB-dependent receptor, beta-barrel domain"/>
    <property type="match status" value="1"/>
</dbReference>
<dbReference type="SUPFAM" id="SSF56935">
    <property type="entry name" value="Porins"/>
    <property type="match status" value="1"/>
</dbReference>
<gene>
    <name evidence="8" type="ORF">HDF15_004183</name>
</gene>
<dbReference type="Pfam" id="PF13620">
    <property type="entry name" value="CarboxypepD_reg"/>
    <property type="match status" value="1"/>
</dbReference>
<evidence type="ECO:0000256" key="1">
    <source>
        <dbReference type="ARBA" id="ARBA00004571"/>
    </source>
</evidence>